<feature type="transmembrane region" description="Helical" evidence="1">
    <location>
        <begin position="47"/>
        <end position="68"/>
    </location>
</feature>
<reference evidence="2" key="1">
    <citation type="journal article" date="2019" name="bioRxiv">
        <title>The Genome of the Zebra Mussel, Dreissena polymorpha: A Resource for Invasive Species Research.</title>
        <authorList>
            <person name="McCartney M.A."/>
            <person name="Auch B."/>
            <person name="Kono T."/>
            <person name="Mallez S."/>
            <person name="Zhang Y."/>
            <person name="Obille A."/>
            <person name="Becker A."/>
            <person name="Abrahante J.E."/>
            <person name="Garbe J."/>
            <person name="Badalamenti J.P."/>
            <person name="Herman A."/>
            <person name="Mangelson H."/>
            <person name="Liachko I."/>
            <person name="Sullivan S."/>
            <person name="Sone E.D."/>
            <person name="Koren S."/>
            <person name="Silverstein K.A.T."/>
            <person name="Beckman K.B."/>
            <person name="Gohl D.M."/>
        </authorList>
    </citation>
    <scope>NUCLEOTIDE SEQUENCE</scope>
    <source>
        <strain evidence="2">Duluth1</strain>
        <tissue evidence="2">Whole animal</tissue>
    </source>
</reference>
<reference evidence="2" key="2">
    <citation type="submission" date="2020-11" db="EMBL/GenBank/DDBJ databases">
        <authorList>
            <person name="McCartney M.A."/>
            <person name="Auch B."/>
            <person name="Kono T."/>
            <person name="Mallez S."/>
            <person name="Becker A."/>
            <person name="Gohl D.M."/>
            <person name="Silverstein K.A.T."/>
            <person name="Koren S."/>
            <person name="Bechman K.B."/>
            <person name="Herman A."/>
            <person name="Abrahante J.E."/>
            <person name="Garbe J."/>
        </authorList>
    </citation>
    <scope>NUCLEOTIDE SEQUENCE</scope>
    <source>
        <strain evidence="2">Duluth1</strain>
        <tissue evidence="2">Whole animal</tissue>
    </source>
</reference>
<evidence type="ECO:0000313" key="2">
    <source>
        <dbReference type="EMBL" id="KAH3747888.1"/>
    </source>
</evidence>
<comment type="caution">
    <text evidence="2">The sequence shown here is derived from an EMBL/GenBank/DDBJ whole genome shotgun (WGS) entry which is preliminary data.</text>
</comment>
<keyword evidence="1" id="KW-0812">Transmembrane</keyword>
<evidence type="ECO:0000313" key="3">
    <source>
        <dbReference type="Proteomes" id="UP000828390"/>
    </source>
</evidence>
<dbReference type="EMBL" id="JAIWYP010000010">
    <property type="protein sequence ID" value="KAH3747888.1"/>
    <property type="molecule type" value="Genomic_DNA"/>
</dbReference>
<evidence type="ECO:0000256" key="1">
    <source>
        <dbReference type="SAM" id="Phobius"/>
    </source>
</evidence>
<dbReference type="Proteomes" id="UP000828390">
    <property type="component" value="Unassembled WGS sequence"/>
</dbReference>
<keyword evidence="1" id="KW-1133">Transmembrane helix</keyword>
<proteinExistence type="predicted"/>
<sequence>MQPDSDSEHVRQRSPHQAMVVLVVVVVEVVVVVVVVVMFVVVVVEVVVVVVVVEVEAAAVVVVVVIIVEEVEVVVCNDFYLTSDGVMHHLNNIAAEFNRQVVYMRNNPDRQNTLAARQDRQEFVVSCRKVDADAVRLNYVRLVCLRRPEQRSVNNINYEELNEYGGVLEALTDLNPINILTKRSSRLKFDEDRTKIVPAKTETHTKG</sequence>
<organism evidence="2 3">
    <name type="scientific">Dreissena polymorpha</name>
    <name type="common">Zebra mussel</name>
    <name type="synonym">Mytilus polymorpha</name>
    <dbReference type="NCBI Taxonomy" id="45954"/>
    <lineage>
        <taxon>Eukaryota</taxon>
        <taxon>Metazoa</taxon>
        <taxon>Spiralia</taxon>
        <taxon>Lophotrochozoa</taxon>
        <taxon>Mollusca</taxon>
        <taxon>Bivalvia</taxon>
        <taxon>Autobranchia</taxon>
        <taxon>Heteroconchia</taxon>
        <taxon>Euheterodonta</taxon>
        <taxon>Imparidentia</taxon>
        <taxon>Neoheterodontei</taxon>
        <taxon>Myida</taxon>
        <taxon>Dreissenoidea</taxon>
        <taxon>Dreissenidae</taxon>
        <taxon>Dreissena</taxon>
    </lineage>
</organism>
<feature type="transmembrane region" description="Helical" evidence="1">
    <location>
        <begin position="20"/>
        <end position="41"/>
    </location>
</feature>
<keyword evidence="3" id="KW-1185">Reference proteome</keyword>
<protein>
    <submittedName>
        <fullName evidence="2">Uncharacterized protein</fullName>
    </submittedName>
</protein>
<name>A0A9D4DF87_DREPO</name>
<accession>A0A9D4DF87</accession>
<dbReference type="AlphaFoldDB" id="A0A9D4DF87"/>
<keyword evidence="1" id="KW-0472">Membrane</keyword>
<gene>
    <name evidence="2" type="ORF">DPMN_182323</name>
</gene>